<name>A0A0E9VYC3_ANGAN</name>
<organism evidence="1">
    <name type="scientific">Anguilla anguilla</name>
    <name type="common">European freshwater eel</name>
    <name type="synonym">Muraena anguilla</name>
    <dbReference type="NCBI Taxonomy" id="7936"/>
    <lineage>
        <taxon>Eukaryota</taxon>
        <taxon>Metazoa</taxon>
        <taxon>Chordata</taxon>
        <taxon>Craniata</taxon>
        <taxon>Vertebrata</taxon>
        <taxon>Euteleostomi</taxon>
        <taxon>Actinopterygii</taxon>
        <taxon>Neopterygii</taxon>
        <taxon>Teleostei</taxon>
        <taxon>Anguilliformes</taxon>
        <taxon>Anguillidae</taxon>
        <taxon>Anguilla</taxon>
    </lineage>
</organism>
<proteinExistence type="predicted"/>
<sequence>MLACSHTVSQVSPGVGIPTHQKKPANCSHEARMGQMLRHISPQGSIKCNLTNFKLTLNIKTRKS</sequence>
<dbReference type="EMBL" id="GBXM01025511">
    <property type="protein sequence ID" value="JAH83066.1"/>
    <property type="molecule type" value="Transcribed_RNA"/>
</dbReference>
<protein>
    <submittedName>
        <fullName evidence="1">Uncharacterized protein</fullName>
    </submittedName>
</protein>
<accession>A0A0E9VYC3</accession>
<reference evidence="1" key="1">
    <citation type="submission" date="2014-11" db="EMBL/GenBank/DDBJ databases">
        <authorList>
            <person name="Amaro Gonzalez C."/>
        </authorList>
    </citation>
    <scope>NUCLEOTIDE SEQUENCE</scope>
</reference>
<evidence type="ECO:0000313" key="1">
    <source>
        <dbReference type="EMBL" id="JAH83066.1"/>
    </source>
</evidence>
<dbReference type="AlphaFoldDB" id="A0A0E9VYC3"/>
<reference evidence="1" key="2">
    <citation type="journal article" date="2015" name="Fish Shellfish Immunol.">
        <title>Early steps in the European eel (Anguilla anguilla)-Vibrio vulnificus interaction in the gills: Role of the RtxA13 toxin.</title>
        <authorList>
            <person name="Callol A."/>
            <person name="Pajuelo D."/>
            <person name="Ebbesson L."/>
            <person name="Teles M."/>
            <person name="MacKenzie S."/>
            <person name="Amaro C."/>
        </authorList>
    </citation>
    <scope>NUCLEOTIDE SEQUENCE</scope>
</reference>